<feature type="domain" description="YknX-like C-terminal permuted SH3-like" evidence="3">
    <location>
        <begin position="325"/>
        <end position="390"/>
    </location>
</feature>
<dbReference type="GO" id="GO:1990281">
    <property type="term" value="C:efflux pump complex"/>
    <property type="evidence" value="ECO:0007669"/>
    <property type="project" value="TreeGrafter"/>
</dbReference>
<keyword evidence="5" id="KW-1185">Reference proteome</keyword>
<name>A0A1V3NU67_9GAMM</name>
<evidence type="ECO:0000259" key="3">
    <source>
        <dbReference type="Pfam" id="PF25989"/>
    </source>
</evidence>
<dbReference type="InterPro" id="IPR006143">
    <property type="entry name" value="RND_pump_MFP"/>
</dbReference>
<comment type="similarity">
    <text evidence="1">Belongs to the membrane fusion protein (MFP) (TC 8.A.1) family.</text>
</comment>
<dbReference type="Gene3D" id="2.40.50.100">
    <property type="match status" value="1"/>
</dbReference>
<reference evidence="4 5" key="1">
    <citation type="submission" date="2017-02" db="EMBL/GenBank/DDBJ databases">
        <title>Genomic diversity within the haloalkaliphilic genus Thioalkalivibrio.</title>
        <authorList>
            <person name="Ahn A.-C."/>
            <person name="Meier-Kolthoff J."/>
            <person name="Overmars L."/>
            <person name="Richter M."/>
            <person name="Woyke T."/>
            <person name="Sorokin D.Y."/>
            <person name="Muyzer G."/>
        </authorList>
    </citation>
    <scope>NUCLEOTIDE SEQUENCE [LARGE SCALE GENOMIC DNA]</scope>
    <source>
        <strain evidence="4 5">ALJD</strain>
    </source>
</reference>
<comment type="caution">
    <text evidence="4">The sequence shown here is derived from an EMBL/GenBank/DDBJ whole genome shotgun (WGS) entry which is preliminary data.</text>
</comment>
<proteinExistence type="inferred from homology"/>
<dbReference type="PANTHER" id="PTHR30469">
    <property type="entry name" value="MULTIDRUG RESISTANCE PROTEIN MDTA"/>
    <property type="match status" value="1"/>
</dbReference>
<feature type="coiled-coil region" evidence="2">
    <location>
        <begin position="98"/>
        <end position="125"/>
    </location>
</feature>
<dbReference type="AlphaFoldDB" id="A0A1V3NU67"/>
<dbReference type="GO" id="GO:0015562">
    <property type="term" value="F:efflux transmembrane transporter activity"/>
    <property type="evidence" value="ECO:0007669"/>
    <property type="project" value="TreeGrafter"/>
</dbReference>
<accession>A0A1V3NU67</accession>
<dbReference type="Gene3D" id="2.40.30.170">
    <property type="match status" value="1"/>
</dbReference>
<dbReference type="Gene3D" id="1.10.287.470">
    <property type="entry name" value="Helix hairpin bin"/>
    <property type="match status" value="1"/>
</dbReference>
<evidence type="ECO:0000313" key="4">
    <source>
        <dbReference type="EMBL" id="OOG28630.1"/>
    </source>
</evidence>
<evidence type="ECO:0000256" key="1">
    <source>
        <dbReference type="ARBA" id="ARBA00009477"/>
    </source>
</evidence>
<dbReference type="EMBL" id="MVBK01000007">
    <property type="protein sequence ID" value="OOG28630.1"/>
    <property type="molecule type" value="Genomic_DNA"/>
</dbReference>
<evidence type="ECO:0000256" key="2">
    <source>
        <dbReference type="SAM" id="Coils"/>
    </source>
</evidence>
<dbReference type="InterPro" id="IPR058637">
    <property type="entry name" value="YknX-like_C"/>
</dbReference>
<dbReference type="PANTHER" id="PTHR30469:SF15">
    <property type="entry name" value="HLYD FAMILY OF SECRETION PROTEINS"/>
    <property type="match status" value="1"/>
</dbReference>
<keyword evidence="2" id="KW-0175">Coiled coil</keyword>
<sequence>MIKKILIALIAVAVIGFLAWGFRPAPVLVDTEQVTRGTLAVTIEEEGRTRVIDRYEVSAPITAQARRIRLEVGDEVRLGDVLVTLDAPPSPALDPRTLQEARARLAAAEAALETARADVRALAAQALYAREEHERLRELAERQLVSRSTVDRAAADADQSEALLRSARFRVQTAIGQRDAARAALAHADAEDPEATGILELRSPVSGRVLRRHFESARVVHPGDPILEIGDPDRLEVAVDVLSSDAVRIESGMRVLFERWGDVQELEGRVRRVEPTGFTKISALGVEEQRVWVIADITSDPAYWTRLGDNYRVNARFFIWEEADVLRVPTSALFRHDGDWGVFRVHDDRAQLVRVEIGRRGAIHTQVLDGLEDGDEVIVHPDRDVEDGVRLRFRGR</sequence>
<dbReference type="Pfam" id="PF25989">
    <property type="entry name" value="YknX_C"/>
    <property type="match status" value="1"/>
</dbReference>
<protein>
    <submittedName>
        <fullName evidence="4">Efflux transporter periplasmic adaptor subunit</fullName>
    </submittedName>
</protein>
<dbReference type="OrthoDB" id="9791520at2"/>
<dbReference type="NCBIfam" id="TIGR01730">
    <property type="entry name" value="RND_mfp"/>
    <property type="match status" value="1"/>
</dbReference>
<gene>
    <name evidence="4" type="ORF">B1C78_01360</name>
</gene>
<organism evidence="4 5">
    <name type="scientific">Thioalkalivibrio denitrificans</name>
    <dbReference type="NCBI Taxonomy" id="108003"/>
    <lineage>
        <taxon>Bacteria</taxon>
        <taxon>Pseudomonadati</taxon>
        <taxon>Pseudomonadota</taxon>
        <taxon>Gammaproteobacteria</taxon>
        <taxon>Chromatiales</taxon>
        <taxon>Ectothiorhodospiraceae</taxon>
        <taxon>Thioalkalivibrio</taxon>
    </lineage>
</organism>
<dbReference type="Proteomes" id="UP000189462">
    <property type="component" value="Unassembled WGS sequence"/>
</dbReference>
<dbReference type="SUPFAM" id="SSF111369">
    <property type="entry name" value="HlyD-like secretion proteins"/>
    <property type="match status" value="1"/>
</dbReference>
<dbReference type="RefSeq" id="WP_077277347.1">
    <property type="nucleotide sequence ID" value="NZ_MVBK01000007.1"/>
</dbReference>
<dbReference type="Gene3D" id="2.40.420.20">
    <property type="match status" value="1"/>
</dbReference>
<evidence type="ECO:0000313" key="5">
    <source>
        <dbReference type="Proteomes" id="UP000189462"/>
    </source>
</evidence>
<dbReference type="STRING" id="108003.B1C78_01360"/>